<comment type="caution">
    <text evidence="3">The sequence shown here is derived from an EMBL/GenBank/DDBJ whole genome shotgun (WGS) entry which is preliminary data.</text>
</comment>
<dbReference type="PROSITE" id="PS51186">
    <property type="entry name" value="GNAT"/>
    <property type="match status" value="1"/>
</dbReference>
<dbReference type="EC" id="2.3.1.-" evidence="3"/>
<keyword evidence="3" id="KW-0808">Transferase</keyword>
<protein>
    <submittedName>
        <fullName evidence="3">GNAT family N-acetyltransferase</fullName>
        <ecNumber evidence="3">2.3.1.-</ecNumber>
    </submittedName>
</protein>
<dbReference type="EMBL" id="JBHUGI010000021">
    <property type="protein sequence ID" value="MFD1927887.1"/>
    <property type="molecule type" value="Genomic_DNA"/>
</dbReference>
<evidence type="ECO:0000313" key="4">
    <source>
        <dbReference type="Proteomes" id="UP001597218"/>
    </source>
</evidence>
<dbReference type="PANTHER" id="PTHR31435:SF10">
    <property type="entry name" value="BSR4717 PROTEIN"/>
    <property type="match status" value="1"/>
</dbReference>
<feature type="domain" description="N-acetyltransferase" evidence="1">
    <location>
        <begin position="1"/>
        <end position="102"/>
    </location>
</feature>
<dbReference type="InterPro" id="IPR045057">
    <property type="entry name" value="Gcn5-rel_NAT"/>
</dbReference>
<name>A0ABW4SEH4_9BACL</name>
<dbReference type="InterPro" id="IPR016181">
    <property type="entry name" value="Acyl_CoA_acyltransferase"/>
</dbReference>
<gene>
    <name evidence="3" type="ORF">ACFSFY_07440</name>
</gene>
<dbReference type="GO" id="GO:0016746">
    <property type="term" value="F:acyltransferase activity"/>
    <property type="evidence" value="ECO:0007669"/>
    <property type="project" value="UniProtKB-KW"/>
</dbReference>
<evidence type="ECO:0000313" key="3">
    <source>
        <dbReference type="EMBL" id="MFD1927887.1"/>
    </source>
</evidence>
<dbReference type="PROSITE" id="PS51729">
    <property type="entry name" value="GNAT_YJDJ"/>
    <property type="match status" value="1"/>
</dbReference>
<sequence>MRYIKKEATEKVAFLEGENRYYLENAEKQLIAEITFTRPNDQFFIIDHTFVDDSLRGKGIAQALVKEVVTKAREEGKTIIPLCPFAKLEFEKKKEYADVWRR</sequence>
<proteinExistence type="predicted"/>
<feature type="domain" description="N-acetyltransferase" evidence="2">
    <location>
        <begin position="13"/>
        <end position="101"/>
    </location>
</feature>
<dbReference type="InterPro" id="IPR000182">
    <property type="entry name" value="GNAT_dom"/>
</dbReference>
<reference evidence="4" key="1">
    <citation type="journal article" date="2019" name="Int. J. Syst. Evol. Microbiol.">
        <title>The Global Catalogue of Microorganisms (GCM) 10K type strain sequencing project: providing services to taxonomists for standard genome sequencing and annotation.</title>
        <authorList>
            <consortium name="The Broad Institute Genomics Platform"/>
            <consortium name="The Broad Institute Genome Sequencing Center for Infectious Disease"/>
            <person name="Wu L."/>
            <person name="Ma J."/>
        </authorList>
    </citation>
    <scope>NUCLEOTIDE SEQUENCE [LARGE SCALE GENOMIC DNA]</scope>
    <source>
        <strain evidence="4">CGMCC 4.7177</strain>
    </source>
</reference>
<dbReference type="Proteomes" id="UP001597218">
    <property type="component" value="Unassembled WGS sequence"/>
</dbReference>
<dbReference type="Pfam" id="PF14542">
    <property type="entry name" value="Acetyltransf_CG"/>
    <property type="match status" value="1"/>
</dbReference>
<keyword evidence="4" id="KW-1185">Reference proteome</keyword>
<dbReference type="InterPro" id="IPR031165">
    <property type="entry name" value="GNAT_YJDJ"/>
</dbReference>
<evidence type="ECO:0000259" key="2">
    <source>
        <dbReference type="PROSITE" id="PS51729"/>
    </source>
</evidence>
<accession>A0ABW4SEH4</accession>
<dbReference type="RefSeq" id="WP_381536915.1">
    <property type="nucleotide sequence ID" value="NZ_JBHUGI010000021.1"/>
</dbReference>
<dbReference type="CDD" id="cd04301">
    <property type="entry name" value="NAT_SF"/>
    <property type="match status" value="1"/>
</dbReference>
<evidence type="ECO:0000259" key="1">
    <source>
        <dbReference type="PROSITE" id="PS51186"/>
    </source>
</evidence>
<keyword evidence="3" id="KW-0012">Acyltransferase</keyword>
<dbReference type="Gene3D" id="3.40.630.30">
    <property type="match status" value="1"/>
</dbReference>
<organism evidence="3 4">
    <name type="scientific">Sporosarcina siberiensis</name>
    <dbReference type="NCBI Taxonomy" id="1365606"/>
    <lineage>
        <taxon>Bacteria</taxon>
        <taxon>Bacillati</taxon>
        <taxon>Bacillota</taxon>
        <taxon>Bacilli</taxon>
        <taxon>Bacillales</taxon>
        <taxon>Caryophanaceae</taxon>
        <taxon>Sporosarcina</taxon>
    </lineage>
</organism>
<dbReference type="PANTHER" id="PTHR31435">
    <property type="entry name" value="PROTEIN NATD1"/>
    <property type="match status" value="1"/>
</dbReference>
<dbReference type="SUPFAM" id="SSF55729">
    <property type="entry name" value="Acyl-CoA N-acyltransferases (Nat)"/>
    <property type="match status" value="1"/>
</dbReference>